<proteinExistence type="predicted"/>
<keyword evidence="5" id="KW-0670">Pyruvate</keyword>
<name>A0A438M6L4_9ACTN</name>
<dbReference type="InterPro" id="IPR000524">
    <property type="entry name" value="Tscrpt_reg_HTH_GntR"/>
</dbReference>
<dbReference type="PANTHER" id="PTHR43537:SF5">
    <property type="entry name" value="UXU OPERON TRANSCRIPTIONAL REGULATOR"/>
    <property type="match status" value="1"/>
</dbReference>
<dbReference type="SMART" id="SM00895">
    <property type="entry name" value="FCD"/>
    <property type="match status" value="1"/>
</dbReference>
<dbReference type="Pfam" id="PF00392">
    <property type="entry name" value="GntR"/>
    <property type="match status" value="1"/>
</dbReference>
<evidence type="ECO:0000256" key="2">
    <source>
        <dbReference type="ARBA" id="ARBA00023125"/>
    </source>
</evidence>
<dbReference type="SUPFAM" id="SSF48008">
    <property type="entry name" value="GntR ligand-binding domain-like"/>
    <property type="match status" value="1"/>
</dbReference>
<dbReference type="Proteomes" id="UP000284824">
    <property type="component" value="Unassembled WGS sequence"/>
</dbReference>
<keyword evidence="2" id="KW-0238">DNA-binding</keyword>
<dbReference type="OrthoDB" id="4535513at2"/>
<evidence type="ECO:0000256" key="1">
    <source>
        <dbReference type="ARBA" id="ARBA00023015"/>
    </source>
</evidence>
<dbReference type="InterPro" id="IPR011711">
    <property type="entry name" value="GntR_C"/>
</dbReference>
<dbReference type="CDD" id="cd07377">
    <property type="entry name" value="WHTH_GntR"/>
    <property type="match status" value="1"/>
</dbReference>
<dbReference type="RefSeq" id="WP_127933605.1">
    <property type="nucleotide sequence ID" value="NZ_SAUN01000001.1"/>
</dbReference>
<dbReference type="Gene3D" id="1.10.10.10">
    <property type="entry name" value="Winged helix-like DNA-binding domain superfamily/Winged helix DNA-binding domain"/>
    <property type="match status" value="1"/>
</dbReference>
<dbReference type="InterPro" id="IPR008920">
    <property type="entry name" value="TF_FadR/GntR_C"/>
</dbReference>
<keyword evidence="3" id="KW-0804">Transcription</keyword>
<organism evidence="5 6">
    <name type="scientific">Nonomuraea polychroma</name>
    <dbReference type="NCBI Taxonomy" id="46176"/>
    <lineage>
        <taxon>Bacteria</taxon>
        <taxon>Bacillati</taxon>
        <taxon>Actinomycetota</taxon>
        <taxon>Actinomycetes</taxon>
        <taxon>Streptosporangiales</taxon>
        <taxon>Streptosporangiaceae</taxon>
        <taxon>Nonomuraea</taxon>
    </lineage>
</organism>
<accession>A0A438M6L4</accession>
<dbReference type="PROSITE" id="PS50949">
    <property type="entry name" value="HTH_GNTR"/>
    <property type="match status" value="1"/>
</dbReference>
<comment type="caution">
    <text evidence="5">The sequence shown here is derived from an EMBL/GenBank/DDBJ whole genome shotgun (WGS) entry which is preliminary data.</text>
</comment>
<gene>
    <name evidence="5" type="ORF">EDD27_3872</name>
</gene>
<keyword evidence="6" id="KW-1185">Reference proteome</keyword>
<dbReference type="Gene3D" id="1.20.120.530">
    <property type="entry name" value="GntR ligand-binding domain-like"/>
    <property type="match status" value="1"/>
</dbReference>
<dbReference type="PRINTS" id="PR00035">
    <property type="entry name" value="HTHGNTR"/>
</dbReference>
<protein>
    <submittedName>
        <fullName evidence="5">GntR family transcriptional repressor for pyruvate dehydrogenase complex</fullName>
    </submittedName>
</protein>
<dbReference type="GO" id="GO:0003677">
    <property type="term" value="F:DNA binding"/>
    <property type="evidence" value="ECO:0007669"/>
    <property type="project" value="UniProtKB-KW"/>
</dbReference>
<dbReference type="SMART" id="SM00345">
    <property type="entry name" value="HTH_GNTR"/>
    <property type="match status" value="1"/>
</dbReference>
<feature type="domain" description="HTH gntR-type" evidence="4">
    <location>
        <begin position="5"/>
        <end position="73"/>
    </location>
</feature>
<dbReference type="GO" id="GO:0003700">
    <property type="term" value="F:DNA-binding transcription factor activity"/>
    <property type="evidence" value="ECO:0007669"/>
    <property type="project" value="InterPro"/>
</dbReference>
<dbReference type="InterPro" id="IPR036388">
    <property type="entry name" value="WH-like_DNA-bd_sf"/>
</dbReference>
<dbReference type="SUPFAM" id="SSF46785">
    <property type="entry name" value="Winged helix' DNA-binding domain"/>
    <property type="match status" value="1"/>
</dbReference>
<sequence length="275" mass="30641">MTIDAVPRDMLSTYLEDALLTGKISPGSRLPSERLLAQRFGLSRPSVREVIKELQERGLVRVIPGRGTFVREPSSVDSIRPLEAYYRRRNATPREVTDARIMLETHAAVLAARNATEDDLTALRKMLSAFEKAGNVVEKARADIAFHILIARAARNSVLEVMFLSIAGLTFEYMLRSLADPTIVREGAPYHDDILAAIADRDTERARRAMEGHLSVAHYHYGEDLDQGLDTLARRELTRLMGPGVSLDGIIESVLTALDGPDDDLLRLEPNSRQR</sequence>
<keyword evidence="1" id="KW-0805">Transcription regulation</keyword>
<dbReference type="PANTHER" id="PTHR43537">
    <property type="entry name" value="TRANSCRIPTIONAL REGULATOR, GNTR FAMILY"/>
    <property type="match status" value="1"/>
</dbReference>
<dbReference type="AlphaFoldDB" id="A0A438M6L4"/>
<dbReference type="InterPro" id="IPR036390">
    <property type="entry name" value="WH_DNA-bd_sf"/>
</dbReference>
<dbReference type="Pfam" id="PF07729">
    <property type="entry name" value="FCD"/>
    <property type="match status" value="1"/>
</dbReference>
<evidence type="ECO:0000313" key="5">
    <source>
        <dbReference type="EMBL" id="RVX41351.1"/>
    </source>
</evidence>
<evidence type="ECO:0000259" key="4">
    <source>
        <dbReference type="PROSITE" id="PS50949"/>
    </source>
</evidence>
<reference evidence="5 6" key="1">
    <citation type="submission" date="2019-01" db="EMBL/GenBank/DDBJ databases">
        <title>Sequencing the genomes of 1000 actinobacteria strains.</title>
        <authorList>
            <person name="Klenk H.-P."/>
        </authorList>
    </citation>
    <scope>NUCLEOTIDE SEQUENCE [LARGE SCALE GENOMIC DNA]</scope>
    <source>
        <strain evidence="5 6">DSM 43925</strain>
    </source>
</reference>
<evidence type="ECO:0000256" key="3">
    <source>
        <dbReference type="ARBA" id="ARBA00023163"/>
    </source>
</evidence>
<evidence type="ECO:0000313" key="6">
    <source>
        <dbReference type="Proteomes" id="UP000284824"/>
    </source>
</evidence>
<dbReference type="EMBL" id="SAUN01000001">
    <property type="protein sequence ID" value="RVX41351.1"/>
    <property type="molecule type" value="Genomic_DNA"/>
</dbReference>